<dbReference type="OMA" id="TFECKEY"/>
<sequence length="414" mass="47500">MEQAFHTFQNHQYRQKFAVEQLQDVHIYDLDYYGKGLNSIETLHEGEIIIGTLTMKRQYVKSHGLCDNMFSYHTNIRDNTIDDDDFKATMAIVHGYGENSDIFLESALQYALNGFDVHLIDLRGFGMTGGVRMNMWKISDLHHDVVALLQQVNPKLPLLIYGHSMGGLTILTFLVNNPTLNVSGVILSAPFLGVHESAKLDDKKKLTVKLLAPELEEFVVNPRIPVHLVCRDKIVFREFLQNRKFIPFMSLGQIDSIIDFHSDLPVNIQDYKYPTLTMLAEKEFLVNNKDARRILSQAGSQQNVIVEYKDCFHELQKEPNKDEIHAKVLQFAMNLLKDKSKLKPFGVFNEKALRFGRLKKRGPDLVAALKRKIFAIIIYLVIGFVLSKGYLKGKTLATLIWPIYIVLKKWMGMK</sequence>
<dbReference type="EMBL" id="CCKQ01010113">
    <property type="protein sequence ID" value="CDW81614.1"/>
    <property type="molecule type" value="Genomic_DNA"/>
</dbReference>
<evidence type="ECO:0000259" key="2">
    <source>
        <dbReference type="Pfam" id="PF12146"/>
    </source>
</evidence>
<dbReference type="InterPro" id="IPR051044">
    <property type="entry name" value="MAG_DAG_Lipase"/>
</dbReference>
<evidence type="ECO:0000313" key="4">
    <source>
        <dbReference type="Proteomes" id="UP000039865"/>
    </source>
</evidence>
<evidence type="ECO:0000313" key="3">
    <source>
        <dbReference type="EMBL" id="CDW81614.1"/>
    </source>
</evidence>
<accession>A0A078AH90</accession>
<name>A0A078AH90_STYLE</name>
<reference evidence="3 4" key="1">
    <citation type="submission" date="2014-06" db="EMBL/GenBank/DDBJ databases">
        <authorList>
            <person name="Swart Estienne"/>
        </authorList>
    </citation>
    <scope>NUCLEOTIDE SEQUENCE [LARGE SCALE GENOMIC DNA]</scope>
    <source>
        <strain evidence="3 4">130c</strain>
    </source>
</reference>
<dbReference type="InParanoid" id="A0A078AH90"/>
<feature type="transmembrane region" description="Helical" evidence="1">
    <location>
        <begin position="373"/>
        <end position="391"/>
    </location>
</feature>
<dbReference type="FunCoup" id="A0A078AH90">
    <property type="interactions" value="25"/>
</dbReference>
<dbReference type="InterPro" id="IPR029058">
    <property type="entry name" value="AB_hydrolase_fold"/>
</dbReference>
<protein>
    <submittedName>
        <fullName evidence="3">Alpha beta fold family protein</fullName>
    </submittedName>
</protein>
<dbReference type="Gene3D" id="3.40.50.1820">
    <property type="entry name" value="alpha/beta hydrolase"/>
    <property type="match status" value="1"/>
</dbReference>
<dbReference type="Pfam" id="PF12146">
    <property type="entry name" value="Hydrolase_4"/>
    <property type="match status" value="1"/>
</dbReference>
<dbReference type="InterPro" id="IPR022742">
    <property type="entry name" value="Hydrolase_4"/>
</dbReference>
<dbReference type="PANTHER" id="PTHR11614">
    <property type="entry name" value="PHOSPHOLIPASE-RELATED"/>
    <property type="match status" value="1"/>
</dbReference>
<dbReference type="AlphaFoldDB" id="A0A078AH90"/>
<keyword evidence="4" id="KW-1185">Reference proteome</keyword>
<proteinExistence type="predicted"/>
<keyword evidence="1" id="KW-1133">Transmembrane helix</keyword>
<dbReference type="Proteomes" id="UP000039865">
    <property type="component" value="Unassembled WGS sequence"/>
</dbReference>
<keyword evidence="1" id="KW-0472">Membrane</keyword>
<keyword evidence="1" id="KW-0812">Transmembrane</keyword>
<organism evidence="3 4">
    <name type="scientific">Stylonychia lemnae</name>
    <name type="common">Ciliate</name>
    <dbReference type="NCBI Taxonomy" id="5949"/>
    <lineage>
        <taxon>Eukaryota</taxon>
        <taxon>Sar</taxon>
        <taxon>Alveolata</taxon>
        <taxon>Ciliophora</taxon>
        <taxon>Intramacronucleata</taxon>
        <taxon>Spirotrichea</taxon>
        <taxon>Stichotrichia</taxon>
        <taxon>Sporadotrichida</taxon>
        <taxon>Oxytrichidae</taxon>
        <taxon>Stylonychinae</taxon>
        <taxon>Stylonychia</taxon>
    </lineage>
</organism>
<feature type="domain" description="Serine aminopeptidase S33" evidence="2">
    <location>
        <begin position="87"/>
        <end position="320"/>
    </location>
</feature>
<evidence type="ECO:0000256" key="1">
    <source>
        <dbReference type="SAM" id="Phobius"/>
    </source>
</evidence>
<gene>
    <name evidence="3" type="primary">Contig16215.g17273</name>
    <name evidence="3" type="ORF">STYLEM_10636</name>
</gene>
<dbReference type="SUPFAM" id="SSF53474">
    <property type="entry name" value="alpha/beta-Hydrolases"/>
    <property type="match status" value="1"/>
</dbReference>
<dbReference type="OrthoDB" id="2498029at2759"/>